<feature type="repeat" description="TPR" evidence="1">
    <location>
        <begin position="205"/>
        <end position="238"/>
    </location>
</feature>
<feature type="repeat" description="TPR" evidence="1">
    <location>
        <begin position="647"/>
        <end position="680"/>
    </location>
</feature>
<name>A0A1W6SL64_9PROT</name>
<dbReference type="EMBL" id="CP021106">
    <property type="protein sequence ID" value="ARO86539.1"/>
    <property type="molecule type" value="Genomic_DNA"/>
</dbReference>
<evidence type="ECO:0000313" key="3">
    <source>
        <dbReference type="Proteomes" id="UP000012179"/>
    </source>
</evidence>
<dbReference type="SMART" id="SM00028">
    <property type="entry name" value="TPR"/>
    <property type="match status" value="17"/>
</dbReference>
<feature type="repeat" description="TPR" evidence="1">
    <location>
        <begin position="782"/>
        <end position="815"/>
    </location>
</feature>
<dbReference type="eggNOG" id="COG0457">
    <property type="taxonomic scope" value="Bacteria"/>
</dbReference>
<dbReference type="Gene3D" id="1.25.40.10">
    <property type="entry name" value="Tetratricopeptide repeat domain"/>
    <property type="match status" value="5"/>
</dbReference>
<sequence>MRNLSVATGTKSLLTLVTSIALIGTGIAGCSKTEDVPKLMSEARQYQQKGDDKAAIIQLKNVLQKNPDDAEARHLLGTIYNKTGELQSAEKELRRALNLGLSPEKVLPDLGRTLLNLGQFQKVLDETQQLSENKNSPEISTLRGRALLALGKAKEAKDLFEQALHDKPGFPDALIGLARYSLAEKDIETAMRFTEQAVAGNPDNADAWLFKGDLLRTQGKTDLALAAYDQAAKLKPNNSTAFINKAFIEIDTGKLEAAKADIDAARKVAPGNLMVLYTQALLDFTQGKNAVAWESLQQILSKAPEHMPSVLLAGAVQLALGSIQQAEQHLKHYLDKDPGNLYARKLMASIMLKSRQPQRAIAILSPMLKNVQQDPQLFALAGESYMQAKDFAKATEYFEKASNIAPESVMLHTALSMSKLGEGDGSRAVAELEKATKLDPKSANAGILLVMTHLRLKEFDKALTAAKTLEKEHPDNPFIQNLKGGIYLGKKDVPSARASFEKALSLDPVFFPAVTNLAQLDLRDKNPDAAKKRFEAILQKDPKNIQAMTALSGLALNQGQAKEATAWLERAAKENPDALQPAMLLGVHYLRLGEKQKALIFAQKLQGTHTRDPGVLELLAQAQFANDDKAGALESYNKLAVVMPESALAQFRIASIHMSMQNLPAASDALKKALTLKPDYLDAQLAQVILEAQKGNYERAISISRQIQKQQQKSPVGYIAEGDLQMKQKNSVLAIKAYEHALTLNKSQPLIIKLHELISQTGKGKEANTRLLQWLKERPDDASVRMYLAGVYLTDGQTKSAIEQYRIVLQKNPDYVPALNNLATAYQREKDPLALEYAEKAYKLTPESPEILDTLGWILVEQGNLTRGLPLLQKAASLAPDIGEIRYHFALGLVKAGDKAKARKELEQLLATGKDFPQINEAKTLLKQI</sequence>
<dbReference type="PANTHER" id="PTHR12558:SF13">
    <property type="entry name" value="CELL DIVISION CYCLE PROTEIN 27 HOMOLOG"/>
    <property type="match status" value="1"/>
</dbReference>
<dbReference type="PROSITE" id="PS50005">
    <property type="entry name" value="TPR"/>
    <property type="match status" value="5"/>
</dbReference>
<dbReference type="OrthoDB" id="5290951at2"/>
<dbReference type="RefSeq" id="WP_040853163.1">
    <property type="nucleotide sequence ID" value="NZ_CP021106.3"/>
</dbReference>
<organism evidence="2 3">
    <name type="scientific">Nitrosospira lacus</name>
    <dbReference type="NCBI Taxonomy" id="1288494"/>
    <lineage>
        <taxon>Bacteria</taxon>
        <taxon>Pseudomonadati</taxon>
        <taxon>Pseudomonadota</taxon>
        <taxon>Betaproteobacteria</taxon>
        <taxon>Nitrosomonadales</taxon>
        <taxon>Nitrosomonadaceae</taxon>
        <taxon>Nitrosospira</taxon>
    </lineage>
</organism>
<dbReference type="Pfam" id="PF14559">
    <property type="entry name" value="TPR_19"/>
    <property type="match status" value="6"/>
</dbReference>
<dbReference type="InterPro" id="IPR011990">
    <property type="entry name" value="TPR-like_helical_dom_sf"/>
</dbReference>
<dbReference type="AlphaFoldDB" id="A0A1W6SL64"/>
<dbReference type="InterPro" id="IPR014266">
    <property type="entry name" value="PEP-CTERM_TPR_PrsT"/>
</dbReference>
<accession>A0A1W6SL64</accession>
<dbReference type="Proteomes" id="UP000012179">
    <property type="component" value="Chromosome"/>
</dbReference>
<evidence type="ECO:0000256" key="1">
    <source>
        <dbReference type="PROSITE-ProRule" id="PRU00339"/>
    </source>
</evidence>
<gene>
    <name evidence="2" type="ORF">EBAPG3_001355</name>
</gene>
<feature type="repeat" description="TPR" evidence="1">
    <location>
        <begin position="375"/>
        <end position="408"/>
    </location>
</feature>
<dbReference type="PANTHER" id="PTHR12558">
    <property type="entry name" value="CELL DIVISION CYCLE 16,23,27"/>
    <property type="match status" value="1"/>
</dbReference>
<dbReference type="InterPro" id="IPR019734">
    <property type="entry name" value="TPR_rpt"/>
</dbReference>
<dbReference type="SUPFAM" id="SSF48452">
    <property type="entry name" value="TPR-like"/>
    <property type="match status" value="5"/>
</dbReference>
<dbReference type="NCBIfam" id="TIGR02917">
    <property type="entry name" value="PEP_TPR_lipo"/>
    <property type="match status" value="1"/>
</dbReference>
<dbReference type="KEGG" id="nlc:EBAPG3_001355"/>
<protein>
    <submittedName>
        <fullName evidence="2">Uncharacterized protein</fullName>
    </submittedName>
</protein>
<keyword evidence="1" id="KW-0802">TPR repeat</keyword>
<evidence type="ECO:0000313" key="2">
    <source>
        <dbReference type="EMBL" id="ARO86539.1"/>
    </source>
</evidence>
<dbReference type="Pfam" id="PF13432">
    <property type="entry name" value="TPR_16"/>
    <property type="match status" value="2"/>
</dbReference>
<dbReference type="PROSITE" id="PS51257">
    <property type="entry name" value="PROKAR_LIPOPROTEIN"/>
    <property type="match status" value="1"/>
</dbReference>
<keyword evidence="3" id="KW-1185">Reference proteome</keyword>
<proteinExistence type="predicted"/>
<feature type="repeat" description="TPR" evidence="1">
    <location>
        <begin position="70"/>
        <end position="103"/>
    </location>
</feature>
<reference evidence="2 3" key="1">
    <citation type="journal article" date="2015" name="Int. J. Syst. Evol. Microbiol.">
        <title>Nitrosospira lacus sp. nov., a psychrotolerant, ammonia-oxidizing bacterium from sandy lake sediment.</title>
        <authorList>
            <person name="Urakawa H."/>
            <person name="Garcia J.C."/>
            <person name="Nielsen J.L."/>
            <person name="Le V.Q."/>
            <person name="Kozlowski J.A."/>
            <person name="Stein L.Y."/>
            <person name="Lim C.K."/>
            <person name="Pommerening-Roser A."/>
            <person name="Martens-Habbena W."/>
            <person name="Stahl D.A."/>
            <person name="Klotz M.G."/>
        </authorList>
    </citation>
    <scope>NUCLEOTIDE SEQUENCE [LARGE SCALE GENOMIC DNA]</scope>
    <source>
        <strain evidence="2 3">APG3</strain>
    </source>
</reference>